<evidence type="ECO:0000313" key="2">
    <source>
        <dbReference type="EMBL" id="KAG5850441.1"/>
    </source>
</evidence>
<evidence type="ECO:0000313" key="3">
    <source>
        <dbReference type="Proteomes" id="UP001044222"/>
    </source>
</evidence>
<keyword evidence="3" id="KW-1185">Reference proteome</keyword>
<protein>
    <submittedName>
        <fullName evidence="2">Uncharacterized protein</fullName>
    </submittedName>
</protein>
<dbReference type="EMBL" id="JAFIRN010000004">
    <property type="protein sequence ID" value="KAG5850441.1"/>
    <property type="molecule type" value="Genomic_DNA"/>
</dbReference>
<organism evidence="2 3">
    <name type="scientific">Anguilla anguilla</name>
    <name type="common">European freshwater eel</name>
    <name type="synonym">Muraena anguilla</name>
    <dbReference type="NCBI Taxonomy" id="7936"/>
    <lineage>
        <taxon>Eukaryota</taxon>
        <taxon>Metazoa</taxon>
        <taxon>Chordata</taxon>
        <taxon>Craniata</taxon>
        <taxon>Vertebrata</taxon>
        <taxon>Euteleostomi</taxon>
        <taxon>Actinopterygii</taxon>
        <taxon>Neopterygii</taxon>
        <taxon>Teleostei</taxon>
        <taxon>Anguilliformes</taxon>
        <taxon>Anguillidae</taxon>
        <taxon>Anguilla</taxon>
    </lineage>
</organism>
<comment type="caution">
    <text evidence="2">The sequence shown here is derived from an EMBL/GenBank/DDBJ whole genome shotgun (WGS) entry which is preliminary data.</text>
</comment>
<evidence type="ECO:0000256" key="1">
    <source>
        <dbReference type="SAM" id="MobiDB-lite"/>
    </source>
</evidence>
<proteinExistence type="predicted"/>
<dbReference type="AlphaFoldDB" id="A0A9D3MK88"/>
<accession>A0A9D3MK88</accession>
<reference evidence="2" key="1">
    <citation type="submission" date="2021-01" db="EMBL/GenBank/DDBJ databases">
        <title>A chromosome-scale assembly of European eel, Anguilla anguilla.</title>
        <authorList>
            <person name="Henkel C."/>
            <person name="Jong-Raadsen S.A."/>
            <person name="Dufour S."/>
            <person name="Weltzien F.-A."/>
            <person name="Palstra A.P."/>
            <person name="Pelster B."/>
            <person name="Spaink H.P."/>
            <person name="Van Den Thillart G.E."/>
            <person name="Jansen H."/>
            <person name="Zahm M."/>
            <person name="Klopp C."/>
            <person name="Cedric C."/>
            <person name="Louis A."/>
            <person name="Berthelot C."/>
            <person name="Parey E."/>
            <person name="Roest Crollius H."/>
            <person name="Montfort J."/>
            <person name="Robinson-Rechavi M."/>
            <person name="Bucao C."/>
            <person name="Bouchez O."/>
            <person name="Gislard M."/>
            <person name="Lluch J."/>
            <person name="Milhes M."/>
            <person name="Lampietro C."/>
            <person name="Lopez Roques C."/>
            <person name="Donnadieu C."/>
            <person name="Braasch I."/>
            <person name="Desvignes T."/>
            <person name="Postlethwait J."/>
            <person name="Bobe J."/>
            <person name="Guiguen Y."/>
            <person name="Dirks R."/>
        </authorList>
    </citation>
    <scope>NUCLEOTIDE SEQUENCE</scope>
    <source>
        <strain evidence="2">Tag_6206</strain>
        <tissue evidence="2">Liver</tissue>
    </source>
</reference>
<feature type="compositionally biased region" description="Basic and acidic residues" evidence="1">
    <location>
        <begin position="89"/>
        <end position="113"/>
    </location>
</feature>
<gene>
    <name evidence="2" type="ORF">ANANG_G00082470</name>
</gene>
<feature type="compositionally biased region" description="Gly residues" evidence="1">
    <location>
        <begin position="1"/>
        <end position="12"/>
    </location>
</feature>
<feature type="region of interest" description="Disordered" evidence="1">
    <location>
        <begin position="1"/>
        <end position="21"/>
    </location>
</feature>
<dbReference type="Proteomes" id="UP001044222">
    <property type="component" value="Unassembled WGS sequence"/>
</dbReference>
<name>A0A9D3MK88_ANGAN</name>
<feature type="region of interest" description="Disordered" evidence="1">
    <location>
        <begin position="86"/>
        <end position="126"/>
    </location>
</feature>
<sequence>MSPRGGGTGPPGEGSPWRPGGEYLFVAVDDVLHPSGWRTERQREEVTEVRVQADSSEPLSLLKEEQDDSTFDLFLGLESEYSSFPGFESARDSRERSLNPHNETKLIESHNESTVRAVGIPTPNKH</sequence>